<dbReference type="PANTHER" id="PTHR46553:SF3">
    <property type="entry name" value="ADENINE NUCLEOTIDE ALPHA HYDROLASES-LIKE SUPERFAMILY PROTEIN"/>
    <property type="match status" value="1"/>
</dbReference>
<protein>
    <submittedName>
        <fullName evidence="3">Universal stress protein</fullName>
    </submittedName>
</protein>
<organism evidence="3 4">
    <name type="scientific">Saccharopolyspora erythraea</name>
    <name type="common">Streptomyces erythraeus</name>
    <dbReference type="NCBI Taxonomy" id="1836"/>
    <lineage>
        <taxon>Bacteria</taxon>
        <taxon>Bacillati</taxon>
        <taxon>Actinomycetota</taxon>
        <taxon>Actinomycetes</taxon>
        <taxon>Pseudonocardiales</taxon>
        <taxon>Pseudonocardiaceae</taxon>
        <taxon>Saccharopolyspora</taxon>
    </lineage>
</organism>
<dbReference type="InterPro" id="IPR006016">
    <property type="entry name" value="UspA"/>
</dbReference>
<evidence type="ECO:0000313" key="4">
    <source>
        <dbReference type="Proteomes" id="UP001500729"/>
    </source>
</evidence>
<reference evidence="3 4" key="1">
    <citation type="journal article" date="2019" name="Int. J. Syst. Evol. Microbiol.">
        <title>The Global Catalogue of Microorganisms (GCM) 10K type strain sequencing project: providing services to taxonomists for standard genome sequencing and annotation.</title>
        <authorList>
            <consortium name="The Broad Institute Genomics Platform"/>
            <consortium name="The Broad Institute Genome Sequencing Center for Infectious Disease"/>
            <person name="Wu L."/>
            <person name="Ma J."/>
        </authorList>
    </citation>
    <scope>NUCLEOTIDE SEQUENCE [LARGE SCALE GENOMIC DNA]</scope>
    <source>
        <strain evidence="3 4">JCM 10303</strain>
    </source>
</reference>
<evidence type="ECO:0000259" key="2">
    <source>
        <dbReference type="Pfam" id="PF00582"/>
    </source>
</evidence>
<dbReference type="EMBL" id="BAAAGS010000023">
    <property type="protein sequence ID" value="GAA0534113.1"/>
    <property type="molecule type" value="Genomic_DNA"/>
</dbReference>
<comment type="caution">
    <text evidence="3">The sequence shown here is derived from an EMBL/GenBank/DDBJ whole genome shotgun (WGS) entry which is preliminary data.</text>
</comment>
<gene>
    <name evidence="3" type="ORF">GCM10009533_36530</name>
</gene>
<keyword evidence="4" id="KW-1185">Reference proteome</keyword>
<evidence type="ECO:0000313" key="3">
    <source>
        <dbReference type="EMBL" id="GAA0534113.1"/>
    </source>
</evidence>
<dbReference type="Gene3D" id="3.40.50.620">
    <property type="entry name" value="HUPs"/>
    <property type="match status" value="1"/>
</dbReference>
<dbReference type="SUPFAM" id="SSF52402">
    <property type="entry name" value="Adenine nucleotide alpha hydrolases-like"/>
    <property type="match status" value="1"/>
</dbReference>
<dbReference type="InterPro" id="IPR014729">
    <property type="entry name" value="Rossmann-like_a/b/a_fold"/>
</dbReference>
<name>A0ABN1D4K0_SACER</name>
<proteinExistence type="inferred from homology"/>
<accession>A0ABN1D4K0</accession>
<dbReference type="InterPro" id="IPR006015">
    <property type="entry name" value="Universal_stress_UspA"/>
</dbReference>
<sequence>MAKVSGDGLLVVGVDGSDASSRALRWALAEARRRSTSVLAIMAWESHAVMSGPAPMLLRPEMAPHEIHNRRREELARVVREARAGAANPEVQAELVEGSAAEVLVDNSADAAMLVLGDRGHGRFGGALGSTALKCAHKARCPVVIVPAGVELDDDDVGRGEEQIINDPVLG</sequence>
<feature type="domain" description="UspA" evidence="2">
    <location>
        <begin position="11"/>
        <end position="147"/>
    </location>
</feature>
<dbReference type="PRINTS" id="PR01438">
    <property type="entry name" value="UNVRSLSTRESS"/>
</dbReference>
<dbReference type="PANTHER" id="PTHR46553">
    <property type="entry name" value="ADENINE NUCLEOTIDE ALPHA HYDROLASES-LIKE SUPERFAMILY PROTEIN"/>
    <property type="match status" value="1"/>
</dbReference>
<dbReference type="Pfam" id="PF00582">
    <property type="entry name" value="Usp"/>
    <property type="match status" value="1"/>
</dbReference>
<dbReference type="Proteomes" id="UP001500729">
    <property type="component" value="Unassembled WGS sequence"/>
</dbReference>
<comment type="similarity">
    <text evidence="1">Belongs to the universal stress protein A family.</text>
</comment>
<evidence type="ECO:0000256" key="1">
    <source>
        <dbReference type="ARBA" id="ARBA00008791"/>
    </source>
</evidence>